<gene>
    <name evidence="2" type="ORF">ASPCAL08370</name>
</gene>
<dbReference type="EMBL" id="CDMC01000006">
    <property type="protein sequence ID" value="CEN61720.1"/>
    <property type="molecule type" value="Genomic_DNA"/>
</dbReference>
<proteinExistence type="predicted"/>
<reference evidence="3" key="1">
    <citation type="journal article" date="2016" name="Genome Announc.">
        <title>Draft genome sequences of fungus Aspergillus calidoustus.</title>
        <authorList>
            <person name="Horn F."/>
            <person name="Linde J."/>
            <person name="Mattern D.J."/>
            <person name="Walther G."/>
            <person name="Guthke R."/>
            <person name="Scherlach K."/>
            <person name="Martin K."/>
            <person name="Brakhage A.A."/>
            <person name="Petzke L."/>
            <person name="Valiante V."/>
        </authorList>
    </citation>
    <scope>NUCLEOTIDE SEQUENCE [LARGE SCALE GENOMIC DNA]</scope>
    <source>
        <strain evidence="3">SF006504</strain>
    </source>
</reference>
<protein>
    <recommendedName>
        <fullName evidence="4">Transcription factor domain-containing protein</fullName>
    </recommendedName>
</protein>
<dbReference type="AlphaFoldDB" id="A0A0U5HJJ1"/>
<dbReference type="Pfam" id="PF11951">
    <property type="entry name" value="Fungal_trans_2"/>
    <property type="match status" value="1"/>
</dbReference>
<evidence type="ECO:0000256" key="1">
    <source>
        <dbReference type="SAM" id="MobiDB-lite"/>
    </source>
</evidence>
<sequence>MFIPYIRSNEDTKVSRRAIRTFVAVQAARKRKRVQSSMFNVECLADWTMTSQKDPRRDHASSPPDESVHGLDLQPTMARPVAAGKLYLMQSVHLQSQGPFTSRGLSYYFDEMSPRNSGALGHGPSQGQYYGSVILYWSSSQESVLHGLVAWGLCTLESQQRTNDRAHGAIRYHRRKLLGEVQRMLSGHVVDDVLISALSLLIAVDDYLGHVEYSRAYLTGLDAVIEVRGGYNQLGSSIPAMRNDVQVSTLIVRSLLLVHAIDAEPPLYTQTMDPPLSLHIPPDLPWGFIALIQRGRLSHSSVEMLHSFSGWQNKQGGPRPKHSPHLTLPRASQETNPH</sequence>
<dbReference type="OMA" id="IPAMRND"/>
<feature type="region of interest" description="Disordered" evidence="1">
    <location>
        <begin position="50"/>
        <end position="74"/>
    </location>
</feature>
<name>A0A0U5HJJ1_ASPCI</name>
<organism evidence="2 3">
    <name type="scientific">Aspergillus calidoustus</name>
    <dbReference type="NCBI Taxonomy" id="454130"/>
    <lineage>
        <taxon>Eukaryota</taxon>
        <taxon>Fungi</taxon>
        <taxon>Dikarya</taxon>
        <taxon>Ascomycota</taxon>
        <taxon>Pezizomycotina</taxon>
        <taxon>Eurotiomycetes</taxon>
        <taxon>Eurotiomycetidae</taxon>
        <taxon>Eurotiales</taxon>
        <taxon>Aspergillaceae</taxon>
        <taxon>Aspergillus</taxon>
        <taxon>Aspergillus subgen. Nidulantes</taxon>
    </lineage>
</organism>
<accession>A0A0U5HJJ1</accession>
<evidence type="ECO:0008006" key="4">
    <source>
        <dbReference type="Google" id="ProtNLM"/>
    </source>
</evidence>
<dbReference type="OrthoDB" id="4158087at2759"/>
<dbReference type="STRING" id="454130.A0A0U5HJJ1"/>
<feature type="region of interest" description="Disordered" evidence="1">
    <location>
        <begin position="309"/>
        <end position="338"/>
    </location>
</feature>
<dbReference type="Proteomes" id="UP000054771">
    <property type="component" value="Unassembled WGS sequence"/>
</dbReference>
<keyword evidence="3" id="KW-1185">Reference proteome</keyword>
<evidence type="ECO:0000313" key="2">
    <source>
        <dbReference type="EMBL" id="CEN61720.1"/>
    </source>
</evidence>
<dbReference type="InterPro" id="IPR021858">
    <property type="entry name" value="Fun_TF"/>
</dbReference>
<evidence type="ECO:0000313" key="3">
    <source>
        <dbReference type="Proteomes" id="UP000054771"/>
    </source>
</evidence>